<evidence type="ECO:0000256" key="9">
    <source>
        <dbReference type="ARBA" id="ARBA00030608"/>
    </source>
</evidence>
<evidence type="ECO:0000256" key="2">
    <source>
        <dbReference type="ARBA" id="ARBA00008699"/>
    </source>
</evidence>
<feature type="transmembrane region" description="Helical" evidence="11">
    <location>
        <begin position="82"/>
        <end position="98"/>
    </location>
</feature>
<dbReference type="GO" id="GO:0045271">
    <property type="term" value="C:respiratory chain complex I"/>
    <property type="evidence" value="ECO:0007669"/>
    <property type="project" value="InterPro"/>
</dbReference>
<evidence type="ECO:0000313" key="13">
    <source>
        <dbReference type="Proteomes" id="UP001381693"/>
    </source>
</evidence>
<dbReference type="Proteomes" id="UP001381693">
    <property type="component" value="Unassembled WGS sequence"/>
</dbReference>
<reference evidence="12 13" key="1">
    <citation type="submission" date="2023-11" db="EMBL/GenBank/DDBJ databases">
        <title>Halocaridina rubra genome assembly.</title>
        <authorList>
            <person name="Smith C."/>
        </authorList>
    </citation>
    <scope>NUCLEOTIDE SEQUENCE [LARGE SCALE GENOMIC DNA]</scope>
    <source>
        <strain evidence="12">EP-1</strain>
        <tissue evidence="12">Whole</tissue>
    </source>
</reference>
<sequence length="153" mass="16705">MGYSDAPDGEGCFEKIWATSKLAGMAGFLVGAHDVVMITKPQGYVPTILTFSRTFLPITAAGATFAAVTCTACNLRKKDDKWNYFIGGGVGGSIFGVATKSFKVGFPCSVFFACLAVLYKDSRDNGWSFFPEIRHKYGAFDHMSHDFTLRKDI</sequence>
<dbReference type="GO" id="GO:0006120">
    <property type="term" value="P:mitochondrial electron transport, NADH to ubiquinone"/>
    <property type="evidence" value="ECO:0007669"/>
    <property type="project" value="InterPro"/>
</dbReference>
<dbReference type="AlphaFoldDB" id="A0AAN8XVM3"/>
<keyword evidence="7" id="KW-0496">Mitochondrion</keyword>
<evidence type="ECO:0000256" key="11">
    <source>
        <dbReference type="SAM" id="Phobius"/>
    </source>
</evidence>
<comment type="caution">
    <text evidence="12">The sequence shown here is derived from an EMBL/GenBank/DDBJ whole genome shotgun (WGS) entry which is preliminary data.</text>
</comment>
<evidence type="ECO:0000256" key="1">
    <source>
        <dbReference type="ARBA" id="ARBA00004292"/>
    </source>
</evidence>
<dbReference type="EMBL" id="JAXCGZ010001889">
    <property type="protein sequence ID" value="KAK7085174.1"/>
    <property type="molecule type" value="Genomic_DNA"/>
</dbReference>
<evidence type="ECO:0000256" key="8">
    <source>
        <dbReference type="ARBA" id="ARBA00023136"/>
    </source>
</evidence>
<evidence type="ECO:0000256" key="3">
    <source>
        <dbReference type="ARBA" id="ARBA00018191"/>
    </source>
</evidence>
<evidence type="ECO:0000256" key="5">
    <source>
        <dbReference type="ARBA" id="ARBA00022792"/>
    </source>
</evidence>
<keyword evidence="13" id="KW-1185">Reference proteome</keyword>
<organism evidence="12 13">
    <name type="scientific">Halocaridina rubra</name>
    <name type="common">Hawaiian red shrimp</name>
    <dbReference type="NCBI Taxonomy" id="373956"/>
    <lineage>
        <taxon>Eukaryota</taxon>
        <taxon>Metazoa</taxon>
        <taxon>Ecdysozoa</taxon>
        <taxon>Arthropoda</taxon>
        <taxon>Crustacea</taxon>
        <taxon>Multicrustacea</taxon>
        <taxon>Malacostraca</taxon>
        <taxon>Eumalacostraca</taxon>
        <taxon>Eucarida</taxon>
        <taxon>Decapoda</taxon>
        <taxon>Pleocyemata</taxon>
        <taxon>Caridea</taxon>
        <taxon>Atyoidea</taxon>
        <taxon>Atyidae</taxon>
        <taxon>Halocaridina</taxon>
    </lineage>
</organism>
<feature type="transmembrane region" description="Helical" evidence="11">
    <location>
        <begin position="55"/>
        <end position="75"/>
    </location>
</feature>
<protein>
    <recommendedName>
        <fullName evidence="3">NADH dehydrogenase [ubiquinone] 1 alpha subcomplex subunit 11</fullName>
    </recommendedName>
    <alternativeName>
        <fullName evidence="9">Complex I-B14.7</fullName>
    </alternativeName>
    <alternativeName>
        <fullName evidence="10">NADH-ubiquinone oxidoreductase subunit B14.7</fullName>
    </alternativeName>
</protein>
<name>A0AAN8XVM3_HALRR</name>
<keyword evidence="6 11" id="KW-1133">Transmembrane helix</keyword>
<evidence type="ECO:0000256" key="7">
    <source>
        <dbReference type="ARBA" id="ARBA00023128"/>
    </source>
</evidence>
<comment type="subcellular location">
    <subcellularLocation>
        <location evidence="1">Mitochondrion inner membrane</location>
        <topology evidence="1">Multi-pass membrane protein</topology>
        <orientation evidence="1">Matrix side</orientation>
    </subcellularLocation>
</comment>
<keyword evidence="8 11" id="KW-0472">Membrane</keyword>
<evidence type="ECO:0000256" key="6">
    <source>
        <dbReference type="ARBA" id="ARBA00022989"/>
    </source>
</evidence>
<accession>A0AAN8XVM3</accession>
<comment type="similarity">
    <text evidence="2">Belongs to the complex I NDUFA11 subunit family.</text>
</comment>
<evidence type="ECO:0000313" key="12">
    <source>
        <dbReference type="EMBL" id="KAK7085174.1"/>
    </source>
</evidence>
<proteinExistence type="inferred from homology"/>
<dbReference type="PANTHER" id="PTHR21382">
    <property type="entry name" value="NADH-UBIQUINONE OXIDOREDUCTASE SUBUNIT"/>
    <property type="match status" value="1"/>
</dbReference>
<evidence type="ECO:0000256" key="10">
    <source>
        <dbReference type="ARBA" id="ARBA00031497"/>
    </source>
</evidence>
<dbReference type="InterPro" id="IPR039205">
    <property type="entry name" value="NDUFA11"/>
</dbReference>
<gene>
    <name evidence="12" type="ORF">SK128_015718</name>
</gene>
<dbReference type="PANTHER" id="PTHR21382:SF1">
    <property type="entry name" value="NADH DEHYDROGENASE [UBIQUINONE] 1 ALPHA SUBCOMPLEX SUBUNIT 11"/>
    <property type="match status" value="1"/>
</dbReference>
<evidence type="ECO:0000256" key="4">
    <source>
        <dbReference type="ARBA" id="ARBA00022692"/>
    </source>
</evidence>
<keyword evidence="5" id="KW-0999">Mitochondrion inner membrane</keyword>
<keyword evidence="4 11" id="KW-0812">Transmembrane</keyword>
<dbReference type="GO" id="GO:0005743">
    <property type="term" value="C:mitochondrial inner membrane"/>
    <property type="evidence" value="ECO:0007669"/>
    <property type="project" value="UniProtKB-SubCell"/>
</dbReference>